<reference evidence="1" key="1">
    <citation type="submission" date="2021-02" db="EMBL/GenBank/DDBJ databases">
        <authorList>
            <person name="Nowell W R."/>
        </authorList>
    </citation>
    <scope>NUCLEOTIDE SEQUENCE</scope>
</reference>
<dbReference type="Proteomes" id="UP000663838">
    <property type="component" value="Unassembled WGS sequence"/>
</dbReference>
<protein>
    <submittedName>
        <fullName evidence="1">Uncharacterized protein</fullName>
    </submittedName>
</protein>
<accession>A0A818BWU0</accession>
<comment type="caution">
    <text evidence="1">The sequence shown here is derived from an EMBL/GenBank/DDBJ whole genome shotgun (WGS) entry which is preliminary data.</text>
</comment>
<sequence length="20" mass="1963">MRITISFLAVTTAGAIGGAL</sequence>
<evidence type="ECO:0000313" key="1">
    <source>
        <dbReference type="EMBL" id="CAF3424396.1"/>
    </source>
</evidence>
<dbReference type="EMBL" id="CAJOBS010008992">
    <property type="protein sequence ID" value="CAF4933090.1"/>
    <property type="molecule type" value="Genomic_DNA"/>
</dbReference>
<name>A0A818BWU0_9BILA</name>
<gene>
    <name evidence="1" type="ORF">KIK155_LOCUS10248</name>
    <name evidence="2" type="ORF">TOA249_LOCUS32885</name>
</gene>
<dbReference type="Proteomes" id="UP000663865">
    <property type="component" value="Unassembled WGS sequence"/>
</dbReference>
<dbReference type="EMBL" id="CAJNYV010001474">
    <property type="protein sequence ID" value="CAF3424396.1"/>
    <property type="molecule type" value="Genomic_DNA"/>
</dbReference>
<feature type="non-terminal residue" evidence="1">
    <location>
        <position position="20"/>
    </location>
</feature>
<evidence type="ECO:0000313" key="2">
    <source>
        <dbReference type="EMBL" id="CAF4933090.1"/>
    </source>
</evidence>
<evidence type="ECO:0000313" key="3">
    <source>
        <dbReference type="Proteomes" id="UP000663865"/>
    </source>
</evidence>
<proteinExistence type="predicted"/>
<organism evidence="1 3">
    <name type="scientific">Rotaria socialis</name>
    <dbReference type="NCBI Taxonomy" id="392032"/>
    <lineage>
        <taxon>Eukaryota</taxon>
        <taxon>Metazoa</taxon>
        <taxon>Spiralia</taxon>
        <taxon>Gnathifera</taxon>
        <taxon>Rotifera</taxon>
        <taxon>Eurotatoria</taxon>
        <taxon>Bdelloidea</taxon>
        <taxon>Philodinida</taxon>
        <taxon>Philodinidae</taxon>
        <taxon>Rotaria</taxon>
    </lineage>
</organism>
<dbReference type="AlphaFoldDB" id="A0A818BWU0"/>